<reference evidence="3" key="1">
    <citation type="submission" date="2016-06" db="EMBL/GenBank/DDBJ databases">
        <authorList>
            <person name="Varghese N."/>
            <person name="Submissions Spin"/>
        </authorList>
    </citation>
    <scope>NUCLEOTIDE SEQUENCE [LARGE SCALE GENOMIC DNA]</scope>
    <source>
        <strain evidence="3">DSM 44830</strain>
    </source>
</reference>
<dbReference type="InterPro" id="IPR051531">
    <property type="entry name" value="N-acetyltransferase"/>
</dbReference>
<dbReference type="PANTHER" id="PTHR43792">
    <property type="entry name" value="GNAT FAMILY, PUTATIVE (AFU_ORTHOLOGUE AFUA_3G00765)-RELATED-RELATED"/>
    <property type="match status" value="1"/>
</dbReference>
<dbReference type="PANTHER" id="PTHR43792:SF1">
    <property type="entry name" value="N-ACETYLTRANSFERASE DOMAIN-CONTAINING PROTEIN"/>
    <property type="match status" value="1"/>
</dbReference>
<feature type="domain" description="N-acetyltransferase" evidence="1">
    <location>
        <begin position="18"/>
        <end position="177"/>
    </location>
</feature>
<dbReference type="AlphaFoldDB" id="A0A1C4WBI1"/>
<organism evidence="2 3">
    <name type="scientific">Micromonospora mirobrigensis</name>
    <dbReference type="NCBI Taxonomy" id="262898"/>
    <lineage>
        <taxon>Bacteria</taxon>
        <taxon>Bacillati</taxon>
        <taxon>Actinomycetota</taxon>
        <taxon>Actinomycetes</taxon>
        <taxon>Micromonosporales</taxon>
        <taxon>Micromonosporaceae</taxon>
        <taxon>Micromonospora</taxon>
    </lineage>
</organism>
<evidence type="ECO:0000259" key="1">
    <source>
        <dbReference type="PROSITE" id="PS51186"/>
    </source>
</evidence>
<keyword evidence="2" id="KW-0808">Transferase</keyword>
<protein>
    <submittedName>
        <fullName evidence="2">Ribosomal-protein-alanine N-acetyltransferase</fullName>
    </submittedName>
</protein>
<evidence type="ECO:0000313" key="2">
    <source>
        <dbReference type="EMBL" id="SCE93534.1"/>
    </source>
</evidence>
<dbReference type="STRING" id="262898.GA0070564_102142"/>
<dbReference type="Proteomes" id="UP000199504">
    <property type="component" value="Unassembled WGS sequence"/>
</dbReference>
<proteinExistence type="predicted"/>
<dbReference type="PROSITE" id="PS51186">
    <property type="entry name" value="GNAT"/>
    <property type="match status" value="1"/>
</dbReference>
<dbReference type="InterPro" id="IPR016181">
    <property type="entry name" value="Acyl_CoA_acyltransferase"/>
</dbReference>
<dbReference type="GO" id="GO:0016747">
    <property type="term" value="F:acyltransferase activity, transferring groups other than amino-acyl groups"/>
    <property type="evidence" value="ECO:0007669"/>
    <property type="project" value="InterPro"/>
</dbReference>
<dbReference type="EMBL" id="FMCX01000002">
    <property type="protein sequence ID" value="SCE93534.1"/>
    <property type="molecule type" value="Genomic_DNA"/>
</dbReference>
<dbReference type="Gene3D" id="3.40.630.30">
    <property type="match status" value="1"/>
</dbReference>
<dbReference type="SUPFAM" id="SSF55729">
    <property type="entry name" value="Acyl-CoA N-acyltransferases (Nat)"/>
    <property type="match status" value="1"/>
</dbReference>
<keyword evidence="3" id="KW-1185">Reference proteome</keyword>
<evidence type="ECO:0000313" key="3">
    <source>
        <dbReference type="Proteomes" id="UP000199504"/>
    </source>
</evidence>
<gene>
    <name evidence="2" type="ORF">GA0070564_102142</name>
</gene>
<name>A0A1C4WBI1_9ACTN</name>
<accession>A0A1C4WBI1</accession>
<sequence>MTYHRRMPVPSPLGTDRLVLRRWRSQDREPFAALNADPEVMEHFPATMTRAESDALVDRIEAGFDEHGFGLWAVEIADTGQFIGFTGLSVPNFRAHFTPAVEIGWRLCRSSWGHGYASEAARRALDFAFDDAGLPEVVSFTSTTNLGSQAVMRRIGMAHDPADDFDHPRLAEGHPLRRHLLFRIRAAGRRVP</sequence>
<dbReference type="InterPro" id="IPR000182">
    <property type="entry name" value="GNAT_dom"/>
</dbReference>
<dbReference type="Pfam" id="PF13302">
    <property type="entry name" value="Acetyltransf_3"/>
    <property type="match status" value="1"/>
</dbReference>